<dbReference type="PROSITE" id="PS51257">
    <property type="entry name" value="PROKAR_LIPOPROTEIN"/>
    <property type="match status" value="1"/>
</dbReference>
<evidence type="ECO:0008006" key="3">
    <source>
        <dbReference type="Google" id="ProtNLM"/>
    </source>
</evidence>
<name>A0ABD6DIV0_9EURY</name>
<sequence>MRRAAGTALLGGVASLAGCFGGTGGGSWDTGREGDLQPWLYDPASHRSDVTDYVVGYWEPATFAASRDSLGESASRVQRYHAAAPEDVEFTVELGGASAAGGLPYVLVSQGSFDAATVRESLTSGFGRVGSVDDRPVYGDGTDAFAVVADGEFVFVRGLSWADAESYVAGSRSFAGDDDRLVNFFDTVGVGANAGFRLSTDDSGTPTLHGHAYRIDGGTTDARALRVPGVDDARGEELESYLEQVRSSVDRLRSASAEYDDERVLLDLEFATAQAPFGVDPLSNFGLR</sequence>
<reference evidence="1 2" key="1">
    <citation type="journal article" date="2019" name="Int. J. Syst. Evol. Microbiol.">
        <title>The Global Catalogue of Microorganisms (GCM) 10K type strain sequencing project: providing services to taxonomists for standard genome sequencing and annotation.</title>
        <authorList>
            <consortium name="The Broad Institute Genomics Platform"/>
            <consortium name="The Broad Institute Genome Sequencing Center for Infectious Disease"/>
            <person name="Wu L."/>
            <person name="Ma J."/>
        </authorList>
    </citation>
    <scope>NUCLEOTIDE SEQUENCE [LARGE SCALE GENOMIC DNA]</scope>
    <source>
        <strain evidence="1 2">CGMCC 1.10390</strain>
    </source>
</reference>
<dbReference type="Proteomes" id="UP001597034">
    <property type="component" value="Unassembled WGS sequence"/>
</dbReference>
<dbReference type="AlphaFoldDB" id="A0ABD6DIV0"/>
<accession>A0ABD6DIV0</accession>
<comment type="caution">
    <text evidence="1">The sequence shown here is derived from an EMBL/GenBank/DDBJ whole genome shotgun (WGS) entry which is preliminary data.</text>
</comment>
<proteinExistence type="predicted"/>
<gene>
    <name evidence="1" type="ORF">ACFSBL_03605</name>
</gene>
<dbReference type="RefSeq" id="WP_256400012.1">
    <property type="nucleotide sequence ID" value="NZ_JANHJR010000002.1"/>
</dbReference>
<evidence type="ECO:0000313" key="1">
    <source>
        <dbReference type="EMBL" id="MFD1644761.1"/>
    </source>
</evidence>
<protein>
    <recommendedName>
        <fullName evidence="3">Phosphonate transport system substrate-binding protein</fullName>
    </recommendedName>
</protein>
<organism evidence="1 2">
    <name type="scientific">Haloarchaeobius litoreus</name>
    <dbReference type="NCBI Taxonomy" id="755306"/>
    <lineage>
        <taxon>Archaea</taxon>
        <taxon>Methanobacteriati</taxon>
        <taxon>Methanobacteriota</taxon>
        <taxon>Stenosarchaea group</taxon>
        <taxon>Halobacteria</taxon>
        <taxon>Halobacteriales</taxon>
        <taxon>Halorubellaceae</taxon>
        <taxon>Haloarchaeobius</taxon>
    </lineage>
</organism>
<keyword evidence="2" id="KW-1185">Reference proteome</keyword>
<dbReference type="EMBL" id="JBHUDO010000001">
    <property type="protein sequence ID" value="MFD1644761.1"/>
    <property type="molecule type" value="Genomic_DNA"/>
</dbReference>
<evidence type="ECO:0000313" key="2">
    <source>
        <dbReference type="Proteomes" id="UP001597034"/>
    </source>
</evidence>